<feature type="domain" description="Metalloprotease TldD/E N-terminal" evidence="1">
    <location>
        <begin position="20"/>
        <end position="82"/>
    </location>
</feature>
<dbReference type="Pfam" id="PF01523">
    <property type="entry name" value="PmbA_TldD_1st"/>
    <property type="match status" value="1"/>
</dbReference>
<dbReference type="PANTHER" id="PTHR43421:SF1">
    <property type="entry name" value="METALLOPROTEASE PMBA"/>
    <property type="match status" value="1"/>
</dbReference>
<feature type="domain" description="Metalloprotease TldD/E C-terminal" evidence="2">
    <location>
        <begin position="213"/>
        <end position="429"/>
    </location>
</feature>
<keyword evidence="5" id="KW-1185">Reference proteome</keyword>
<dbReference type="InterPro" id="IPR002510">
    <property type="entry name" value="Metalloprtase-TldD/E_N"/>
</dbReference>
<dbReference type="Proteomes" id="UP001524383">
    <property type="component" value="Unassembled WGS sequence"/>
</dbReference>
<sequence>MHKEVISDIIETGLKYADEVEVALLTSESVSIEMKRSVPAYAGESFGTALIIRVIDSGRIGSSGTSTIADWRVCLDSAVSSAHLAEPVPWGGLPDPVSLKGGSLSYDSAVKTDPDIAHTFCNRLLEGASVYPEAEVVGGGAGLSLGSVILANSCGICYEEDHSSVSASLETIAGQSTGFEYDRSYSLDIDPFEIGRRAAELAQTSQHGVPIETGIYDLLLSPMAFAGLCASLLSSALNGRSVHMGRSFLAEKLGEVIGAEHLSVIDDPFYPGGLGSGRFDAEGVPTRENILIEDGVLKSFIYDLKTAYRFGKESTGNAQRGGLGGGVTIGMHNMVFCGETMQEPGEGRCISINDVIGAHTANPLTGDFSVEVQNAFIMEDGVVQEPVRKAMIAGNIFDMFGQMTGMGRTPRRVGSVIVPAVRIDGMRLVG</sequence>
<evidence type="ECO:0000259" key="2">
    <source>
        <dbReference type="Pfam" id="PF19289"/>
    </source>
</evidence>
<protein>
    <submittedName>
        <fullName evidence="4">TldD/PmbA family protein</fullName>
    </submittedName>
</protein>
<evidence type="ECO:0000259" key="3">
    <source>
        <dbReference type="Pfam" id="PF19290"/>
    </source>
</evidence>
<evidence type="ECO:0000313" key="4">
    <source>
        <dbReference type="EMBL" id="MCQ1538737.1"/>
    </source>
</evidence>
<reference evidence="4 5" key="1">
    <citation type="submission" date="2019-08" db="EMBL/GenBank/DDBJ databases">
        <authorList>
            <person name="Chen S.-C."/>
            <person name="Lai M.-C."/>
            <person name="You Y.-T."/>
        </authorList>
    </citation>
    <scope>NUCLEOTIDE SEQUENCE [LARGE SCALE GENOMIC DNA]</scope>
    <source>
        <strain evidence="4 5">P2F9704a</strain>
    </source>
</reference>
<feature type="domain" description="Metalloprotease TldD/E central" evidence="3">
    <location>
        <begin position="142"/>
        <end position="204"/>
    </location>
</feature>
<proteinExistence type="predicted"/>
<dbReference type="Gene3D" id="3.30.2290.10">
    <property type="entry name" value="PmbA/TldD superfamily"/>
    <property type="match status" value="1"/>
</dbReference>
<dbReference type="EMBL" id="VOTZ01000013">
    <property type="protein sequence ID" value="MCQ1538737.1"/>
    <property type="molecule type" value="Genomic_DNA"/>
</dbReference>
<evidence type="ECO:0000259" key="1">
    <source>
        <dbReference type="Pfam" id="PF01523"/>
    </source>
</evidence>
<dbReference type="AlphaFoldDB" id="A0ABD4TIH5"/>
<dbReference type="InterPro" id="IPR036059">
    <property type="entry name" value="TldD/PmbA_sf"/>
</dbReference>
<dbReference type="SUPFAM" id="SSF111283">
    <property type="entry name" value="Putative modulator of DNA gyrase, PmbA/TldD"/>
    <property type="match status" value="1"/>
</dbReference>
<dbReference type="InterPro" id="IPR047657">
    <property type="entry name" value="PmbA"/>
</dbReference>
<dbReference type="InterPro" id="IPR035068">
    <property type="entry name" value="TldD/PmbA_N"/>
</dbReference>
<dbReference type="PANTHER" id="PTHR43421">
    <property type="entry name" value="METALLOPROTEASE PMBA"/>
    <property type="match status" value="1"/>
</dbReference>
<dbReference type="RefSeq" id="WP_255332689.1">
    <property type="nucleotide sequence ID" value="NZ_VOTZ01000013.1"/>
</dbReference>
<name>A0ABD4TIH5_9EURY</name>
<dbReference type="InterPro" id="IPR045569">
    <property type="entry name" value="Metalloprtase-TldD/E_C"/>
</dbReference>
<evidence type="ECO:0000313" key="5">
    <source>
        <dbReference type="Proteomes" id="UP001524383"/>
    </source>
</evidence>
<dbReference type="Pfam" id="PF19289">
    <property type="entry name" value="PmbA_TldD_3rd"/>
    <property type="match status" value="1"/>
</dbReference>
<comment type="caution">
    <text evidence="4">The sequence shown here is derived from an EMBL/GenBank/DDBJ whole genome shotgun (WGS) entry which is preliminary data.</text>
</comment>
<dbReference type="Pfam" id="PF19290">
    <property type="entry name" value="PmbA_TldD_2nd"/>
    <property type="match status" value="1"/>
</dbReference>
<organism evidence="4 5">
    <name type="scientific">Methanocalculus taiwanensis</name>
    <dbReference type="NCBI Taxonomy" id="106207"/>
    <lineage>
        <taxon>Archaea</taxon>
        <taxon>Methanobacteriati</taxon>
        <taxon>Methanobacteriota</taxon>
        <taxon>Stenosarchaea group</taxon>
        <taxon>Methanomicrobia</taxon>
        <taxon>Methanomicrobiales</taxon>
        <taxon>Methanocalculaceae</taxon>
        <taxon>Methanocalculus</taxon>
    </lineage>
</organism>
<accession>A0ABD4TIH5</accession>
<gene>
    <name evidence="4" type="ORF">FTO68_07040</name>
</gene>
<dbReference type="InterPro" id="IPR045570">
    <property type="entry name" value="Metalloprtase-TldD/E_cen_dom"/>
</dbReference>